<gene>
    <name evidence="6" type="ordered locus">Acid_4894</name>
</gene>
<feature type="signal peptide" evidence="3">
    <location>
        <begin position="1"/>
        <end position="26"/>
    </location>
</feature>
<dbReference type="HOGENOM" id="CLU_086657_1_0_0"/>
<keyword evidence="3" id="KW-0732">Signal</keyword>
<dbReference type="PANTHER" id="PTHR31126:SF72">
    <property type="entry name" value="DUAL SPECIFICITY PROTEIN PHOSPHATASE TPBA"/>
    <property type="match status" value="1"/>
</dbReference>
<dbReference type="EMBL" id="CP000473">
    <property type="protein sequence ID" value="ABJ85853.1"/>
    <property type="molecule type" value="Genomic_DNA"/>
</dbReference>
<evidence type="ECO:0000313" key="6">
    <source>
        <dbReference type="EMBL" id="ABJ85853.1"/>
    </source>
</evidence>
<dbReference type="PROSITE" id="PS50054">
    <property type="entry name" value="TYR_PHOSPHATASE_DUAL"/>
    <property type="match status" value="1"/>
</dbReference>
<dbReference type="AlphaFoldDB" id="Q01WW2"/>
<proteinExistence type="inferred from homology"/>
<evidence type="ECO:0000259" key="4">
    <source>
        <dbReference type="PROSITE" id="PS50054"/>
    </source>
</evidence>
<dbReference type="InParanoid" id="Q01WW2"/>
<dbReference type="InterPro" id="IPR016130">
    <property type="entry name" value="Tyr_Pase_AS"/>
</dbReference>
<dbReference type="CDD" id="cd14503">
    <property type="entry name" value="PTP-bact"/>
    <property type="match status" value="1"/>
</dbReference>
<dbReference type="InterPro" id="IPR020422">
    <property type="entry name" value="TYR_PHOSPHATASE_DUAL_dom"/>
</dbReference>
<dbReference type="GO" id="GO:0016791">
    <property type="term" value="F:phosphatase activity"/>
    <property type="evidence" value="ECO:0007669"/>
    <property type="project" value="TreeGrafter"/>
</dbReference>
<comment type="similarity">
    <text evidence="1">Belongs to the protein-tyrosine phosphatase family.</text>
</comment>
<evidence type="ECO:0000256" key="1">
    <source>
        <dbReference type="ARBA" id="ARBA00009580"/>
    </source>
</evidence>
<dbReference type="eggNOG" id="COG2365">
    <property type="taxonomic scope" value="Bacteria"/>
</dbReference>
<evidence type="ECO:0000259" key="5">
    <source>
        <dbReference type="PROSITE" id="PS50056"/>
    </source>
</evidence>
<reference evidence="6" key="1">
    <citation type="submission" date="2006-10" db="EMBL/GenBank/DDBJ databases">
        <title>Complete sequence of Solibacter usitatus Ellin6076.</title>
        <authorList>
            <consortium name="US DOE Joint Genome Institute"/>
            <person name="Copeland A."/>
            <person name="Lucas S."/>
            <person name="Lapidus A."/>
            <person name="Barry K."/>
            <person name="Detter J.C."/>
            <person name="Glavina del Rio T."/>
            <person name="Hammon N."/>
            <person name="Israni S."/>
            <person name="Dalin E."/>
            <person name="Tice H."/>
            <person name="Pitluck S."/>
            <person name="Thompson L.S."/>
            <person name="Brettin T."/>
            <person name="Bruce D."/>
            <person name="Han C."/>
            <person name="Tapia R."/>
            <person name="Gilna P."/>
            <person name="Schmutz J."/>
            <person name="Larimer F."/>
            <person name="Land M."/>
            <person name="Hauser L."/>
            <person name="Kyrpides N."/>
            <person name="Mikhailova N."/>
            <person name="Janssen P.H."/>
            <person name="Kuske C.R."/>
            <person name="Richardson P."/>
        </authorList>
    </citation>
    <scope>NUCLEOTIDE SEQUENCE</scope>
    <source>
        <strain evidence="6">Ellin6076</strain>
    </source>
</reference>
<evidence type="ECO:0000256" key="3">
    <source>
        <dbReference type="SAM" id="SignalP"/>
    </source>
</evidence>
<dbReference type="InterPro" id="IPR029021">
    <property type="entry name" value="Prot-tyrosine_phosphatase-like"/>
</dbReference>
<organism evidence="6">
    <name type="scientific">Solibacter usitatus (strain Ellin6076)</name>
    <dbReference type="NCBI Taxonomy" id="234267"/>
    <lineage>
        <taxon>Bacteria</taxon>
        <taxon>Pseudomonadati</taxon>
        <taxon>Acidobacteriota</taxon>
        <taxon>Terriglobia</taxon>
        <taxon>Bryobacterales</taxon>
        <taxon>Solibacteraceae</taxon>
        <taxon>Candidatus Solibacter</taxon>
    </lineage>
</organism>
<dbReference type="InterPro" id="IPR055214">
    <property type="entry name" value="PTP-NADK"/>
</dbReference>
<protein>
    <submittedName>
        <fullName evidence="6">Uncharacterized protein</fullName>
    </submittedName>
</protein>
<dbReference type="PROSITE" id="PS00383">
    <property type="entry name" value="TYR_PHOSPHATASE_1"/>
    <property type="match status" value="1"/>
</dbReference>
<dbReference type="InterPro" id="IPR000387">
    <property type="entry name" value="Tyr_Pase_dom"/>
</dbReference>
<dbReference type="STRING" id="234267.Acid_4894"/>
<dbReference type="PROSITE" id="PS50056">
    <property type="entry name" value="TYR_PHOSPHATASE_2"/>
    <property type="match status" value="1"/>
</dbReference>
<dbReference type="Pfam" id="PF22741">
    <property type="entry name" value="PTP-NADK"/>
    <property type="match status" value="1"/>
</dbReference>
<keyword evidence="2" id="KW-0378">Hydrolase</keyword>
<evidence type="ECO:0000256" key="2">
    <source>
        <dbReference type="ARBA" id="ARBA00022801"/>
    </source>
</evidence>
<dbReference type="SUPFAM" id="SSF52799">
    <property type="entry name" value="(Phosphotyrosine protein) phosphatases II"/>
    <property type="match status" value="1"/>
</dbReference>
<dbReference type="Gene3D" id="3.90.190.10">
    <property type="entry name" value="Protein tyrosine phosphatase superfamily"/>
    <property type="match status" value="1"/>
</dbReference>
<name>Q01WW2_SOLUE</name>
<dbReference type="OrthoDB" id="9814896at2"/>
<accession>Q01WW2</accession>
<feature type="domain" description="Tyrosine-protein phosphatase" evidence="4">
    <location>
        <begin position="37"/>
        <end position="180"/>
    </location>
</feature>
<feature type="chain" id="PRO_5004162819" evidence="3">
    <location>
        <begin position="27"/>
        <end position="180"/>
    </location>
</feature>
<dbReference type="PANTHER" id="PTHR31126">
    <property type="entry name" value="TYROSINE-PROTEIN PHOSPHATASE"/>
    <property type="match status" value="1"/>
</dbReference>
<feature type="domain" description="Tyrosine specific protein phosphatases" evidence="5">
    <location>
        <begin position="107"/>
        <end position="172"/>
    </location>
</feature>
<dbReference type="KEGG" id="sus:Acid_4894"/>
<sequence length="180" mass="20227" precursor="true">MNFFKNRRILAALVLCCSILTWQALAETPAIAIPIPNFHQVNEHVYRGGQPSPETWEHLAKIGVKTVIDLRREGEEEHSVAQEAEAVKKAGMTYVNVPMKGVVAPTDDQIAKVMALLNTNEPVFVHCKRGSDRTGAVIACYRISHDRWQQKQALQEAKSHGMALFQVGLKRYIMTYQPSM</sequence>